<keyword evidence="2" id="KW-0238">DNA-binding</keyword>
<proteinExistence type="predicted"/>
<protein>
    <submittedName>
        <fullName evidence="5">Transcriptional regulator</fullName>
    </submittedName>
</protein>
<name>A0A0B1R4F5_9GAMM</name>
<dbReference type="Pfam" id="PF12833">
    <property type="entry name" value="HTH_18"/>
    <property type="match status" value="1"/>
</dbReference>
<dbReference type="Proteomes" id="UP000030853">
    <property type="component" value="Unassembled WGS sequence"/>
</dbReference>
<sequence>MDRHEILIQDLIVWIDDHLRQPLKIEEVAQRAGYSKWHLQRIFQRIMHISLGNYIRDKKLALAAEDLINSNDAVIDISMKYGYDSQQSFTRSFVRKYRVPPATWRRLNAQKFPFQV</sequence>
<dbReference type="SMART" id="SM00342">
    <property type="entry name" value="HTH_ARAC"/>
    <property type="match status" value="1"/>
</dbReference>
<dbReference type="GO" id="GO:0043565">
    <property type="term" value="F:sequence-specific DNA binding"/>
    <property type="evidence" value="ECO:0007669"/>
    <property type="project" value="InterPro"/>
</dbReference>
<comment type="caution">
    <text evidence="5">The sequence shown here is derived from an EMBL/GenBank/DDBJ whole genome shotgun (WGS) entry which is preliminary data.</text>
</comment>
<evidence type="ECO:0000259" key="4">
    <source>
        <dbReference type="PROSITE" id="PS01124"/>
    </source>
</evidence>
<evidence type="ECO:0000256" key="3">
    <source>
        <dbReference type="ARBA" id="ARBA00023163"/>
    </source>
</evidence>
<dbReference type="EMBL" id="JTJJ01000076">
    <property type="protein sequence ID" value="KHJ66541.1"/>
    <property type="molecule type" value="Genomic_DNA"/>
</dbReference>
<dbReference type="InterPro" id="IPR018062">
    <property type="entry name" value="HTH_AraC-typ_CS"/>
</dbReference>
<dbReference type="PROSITE" id="PS01124">
    <property type="entry name" value="HTH_ARAC_FAMILY_2"/>
    <property type="match status" value="1"/>
</dbReference>
<dbReference type="AlphaFoldDB" id="A0A0B1R4F5"/>
<keyword evidence="3" id="KW-0804">Transcription</keyword>
<dbReference type="InterPro" id="IPR018060">
    <property type="entry name" value="HTH_AraC"/>
</dbReference>
<evidence type="ECO:0000313" key="5">
    <source>
        <dbReference type="EMBL" id="KHJ66541.1"/>
    </source>
</evidence>
<gene>
    <name evidence="5" type="ORF">QU24_18845</name>
</gene>
<dbReference type="GO" id="GO:0003700">
    <property type="term" value="F:DNA-binding transcription factor activity"/>
    <property type="evidence" value="ECO:0007669"/>
    <property type="project" value="InterPro"/>
</dbReference>
<accession>A0A0B1R4F5</accession>
<dbReference type="InterPro" id="IPR050959">
    <property type="entry name" value="MarA-like"/>
</dbReference>
<dbReference type="PANTHER" id="PTHR47504">
    <property type="entry name" value="RIGHT ORIGIN-BINDING PROTEIN"/>
    <property type="match status" value="1"/>
</dbReference>
<keyword evidence="1" id="KW-0805">Transcription regulation</keyword>
<organism evidence="5 6">
    <name type="scientific">Pantoea rodasii</name>
    <dbReference type="NCBI Taxonomy" id="1076549"/>
    <lineage>
        <taxon>Bacteria</taxon>
        <taxon>Pseudomonadati</taxon>
        <taxon>Pseudomonadota</taxon>
        <taxon>Gammaproteobacteria</taxon>
        <taxon>Enterobacterales</taxon>
        <taxon>Erwiniaceae</taxon>
        <taxon>Pantoea</taxon>
    </lineage>
</organism>
<dbReference type="PROSITE" id="PS00041">
    <property type="entry name" value="HTH_ARAC_FAMILY_1"/>
    <property type="match status" value="1"/>
</dbReference>
<feature type="domain" description="HTH araC/xylS-type" evidence="4">
    <location>
        <begin position="9"/>
        <end position="107"/>
    </location>
</feature>
<dbReference type="Gene3D" id="1.10.10.60">
    <property type="entry name" value="Homeodomain-like"/>
    <property type="match status" value="2"/>
</dbReference>
<reference evidence="5 6" key="1">
    <citation type="submission" date="2014-11" db="EMBL/GenBank/DDBJ databases">
        <title>Genome sequencing of Pantoea rodasii ND03.</title>
        <authorList>
            <person name="Muhamad Yunos N.Y."/>
            <person name="Chan K.-G."/>
        </authorList>
    </citation>
    <scope>NUCLEOTIDE SEQUENCE [LARGE SCALE GENOMIC DNA]</scope>
    <source>
        <strain evidence="5 6">ND03</strain>
    </source>
</reference>
<dbReference type="PANTHER" id="PTHR47504:SF2">
    <property type="entry name" value="REGULATORY PROTEIN SOXS"/>
    <property type="match status" value="1"/>
</dbReference>
<evidence type="ECO:0000256" key="1">
    <source>
        <dbReference type="ARBA" id="ARBA00023015"/>
    </source>
</evidence>
<dbReference type="InterPro" id="IPR009057">
    <property type="entry name" value="Homeodomain-like_sf"/>
</dbReference>
<dbReference type="SUPFAM" id="SSF46689">
    <property type="entry name" value="Homeodomain-like"/>
    <property type="match status" value="2"/>
</dbReference>
<dbReference type="RefSeq" id="WP_039334157.1">
    <property type="nucleotide sequence ID" value="NZ_JTJJ01000076.1"/>
</dbReference>
<evidence type="ECO:0000256" key="2">
    <source>
        <dbReference type="ARBA" id="ARBA00023125"/>
    </source>
</evidence>
<evidence type="ECO:0000313" key="6">
    <source>
        <dbReference type="Proteomes" id="UP000030853"/>
    </source>
</evidence>